<dbReference type="Proteomes" id="UP001189429">
    <property type="component" value="Unassembled WGS sequence"/>
</dbReference>
<keyword evidence="3" id="KW-1185">Reference proteome</keyword>
<reference evidence="2" key="1">
    <citation type="submission" date="2023-10" db="EMBL/GenBank/DDBJ databases">
        <authorList>
            <person name="Chen Y."/>
            <person name="Shah S."/>
            <person name="Dougan E. K."/>
            <person name="Thang M."/>
            <person name="Chan C."/>
        </authorList>
    </citation>
    <scope>NUCLEOTIDE SEQUENCE [LARGE SCALE GENOMIC DNA]</scope>
</reference>
<dbReference type="EMBL" id="CAUYUJ010019424">
    <property type="protein sequence ID" value="CAK0891070.1"/>
    <property type="molecule type" value="Genomic_DNA"/>
</dbReference>
<sequence>MAETSRRVLPRSTWPPDEETAGPTQTWDAKNPQGDRDDDDGTVQVKAMPRRCINATDEELCVARVEAEASREGDNSSCAANSSNSSGDAADGQEDSREAEEEEEEASMARPVADIATAFPGPLAACGRSGYLSVYWAGKRRIYVRHMGDFNNWKAEDVLLPPEVDIQPGVPVSAMSRPYDYNGVVWAGKDKIHHVYMDDRAWGVWKNVTITAVGMKNGTHIAATGQPGYMSLWWAAKRKVVRMHWGAYNNWTARTNYVPTTVPISPGTKMYAMSMSGTYAGVVWAGEGKIHHLCHTADDWSSFKYHAYDQAGITSSTPLAACGRPGFLGIFWAGENKVHMMRMTVFTGYQPEHVVLPPQVHILPGMSLSAMCRDDQYNGVVWTGLGGTHHLYEDWQAWGEWKYHDLTLWSDGHVEKFGFDALQDTTVHKDREWSIPTTPAGVLCMSVGLVFGRKLLRLLGV</sequence>
<feature type="compositionally biased region" description="Acidic residues" evidence="1">
    <location>
        <begin position="91"/>
        <end position="106"/>
    </location>
</feature>
<name>A0ABN9X0K3_9DINO</name>
<protein>
    <submittedName>
        <fullName evidence="2">Uncharacterized protein</fullName>
    </submittedName>
</protein>
<proteinExistence type="predicted"/>
<feature type="region of interest" description="Disordered" evidence="1">
    <location>
        <begin position="68"/>
        <end position="112"/>
    </location>
</feature>
<feature type="compositionally biased region" description="Low complexity" evidence="1">
    <location>
        <begin position="75"/>
        <end position="90"/>
    </location>
</feature>
<evidence type="ECO:0000313" key="2">
    <source>
        <dbReference type="EMBL" id="CAK0891070.1"/>
    </source>
</evidence>
<gene>
    <name evidence="2" type="ORF">PCOR1329_LOCUS71122</name>
</gene>
<evidence type="ECO:0000313" key="3">
    <source>
        <dbReference type="Proteomes" id="UP001189429"/>
    </source>
</evidence>
<feature type="region of interest" description="Disordered" evidence="1">
    <location>
        <begin position="1"/>
        <end position="50"/>
    </location>
</feature>
<organism evidence="2 3">
    <name type="scientific">Prorocentrum cordatum</name>
    <dbReference type="NCBI Taxonomy" id="2364126"/>
    <lineage>
        <taxon>Eukaryota</taxon>
        <taxon>Sar</taxon>
        <taxon>Alveolata</taxon>
        <taxon>Dinophyceae</taxon>
        <taxon>Prorocentrales</taxon>
        <taxon>Prorocentraceae</taxon>
        <taxon>Prorocentrum</taxon>
    </lineage>
</organism>
<accession>A0ABN9X0K3</accession>
<comment type="caution">
    <text evidence="2">The sequence shown here is derived from an EMBL/GenBank/DDBJ whole genome shotgun (WGS) entry which is preliminary data.</text>
</comment>
<evidence type="ECO:0000256" key="1">
    <source>
        <dbReference type="SAM" id="MobiDB-lite"/>
    </source>
</evidence>